<name>L1IYF5_GUITC</name>
<organism evidence="4">
    <name type="scientific">Guillardia theta (strain CCMP2712)</name>
    <name type="common">Cryptophyte</name>
    <dbReference type="NCBI Taxonomy" id="905079"/>
    <lineage>
        <taxon>Eukaryota</taxon>
        <taxon>Cryptophyceae</taxon>
        <taxon>Pyrenomonadales</taxon>
        <taxon>Geminigeraceae</taxon>
        <taxon>Guillardia</taxon>
    </lineage>
</organism>
<accession>L1IYF5</accession>
<dbReference type="PANTHER" id="PTHR31342:SF16">
    <property type="entry name" value="TALIN_MIDDLE DOMAIN-CONTAINING PROTEIN"/>
    <property type="match status" value="1"/>
</dbReference>
<gene>
    <name evidence="4" type="ORF">GUITHDRAFT_142188</name>
</gene>
<evidence type="ECO:0000256" key="2">
    <source>
        <dbReference type="SAM" id="MobiDB-lite"/>
    </source>
</evidence>
<keyword evidence="3" id="KW-0472">Membrane</keyword>
<reference evidence="6" key="2">
    <citation type="submission" date="2012-11" db="EMBL/GenBank/DDBJ databases">
        <authorList>
            <person name="Kuo A."/>
            <person name="Curtis B.A."/>
            <person name="Tanifuji G."/>
            <person name="Burki F."/>
            <person name="Gruber A."/>
            <person name="Irimia M."/>
            <person name="Maruyama S."/>
            <person name="Arias M.C."/>
            <person name="Ball S.G."/>
            <person name="Gile G.H."/>
            <person name="Hirakawa Y."/>
            <person name="Hopkins J.F."/>
            <person name="Rensing S.A."/>
            <person name="Schmutz J."/>
            <person name="Symeonidi A."/>
            <person name="Elias M."/>
            <person name="Eveleigh R.J."/>
            <person name="Herman E.K."/>
            <person name="Klute M.J."/>
            <person name="Nakayama T."/>
            <person name="Obornik M."/>
            <person name="Reyes-Prieto A."/>
            <person name="Armbrust E.V."/>
            <person name="Aves S.J."/>
            <person name="Beiko R.G."/>
            <person name="Coutinho P."/>
            <person name="Dacks J.B."/>
            <person name="Durnford D.G."/>
            <person name="Fast N.M."/>
            <person name="Green B.R."/>
            <person name="Grisdale C."/>
            <person name="Hempe F."/>
            <person name="Henrissat B."/>
            <person name="Hoppner M.P."/>
            <person name="Ishida K.-I."/>
            <person name="Kim E."/>
            <person name="Koreny L."/>
            <person name="Kroth P.G."/>
            <person name="Liu Y."/>
            <person name="Malik S.-B."/>
            <person name="Maier U.G."/>
            <person name="McRose D."/>
            <person name="Mock T."/>
            <person name="Neilson J.A."/>
            <person name="Onodera N.T."/>
            <person name="Poole A.M."/>
            <person name="Pritham E.J."/>
            <person name="Richards T.A."/>
            <person name="Rocap G."/>
            <person name="Roy S.W."/>
            <person name="Sarai C."/>
            <person name="Schaack S."/>
            <person name="Shirato S."/>
            <person name="Slamovits C.H."/>
            <person name="Spencer D.F."/>
            <person name="Suzuki S."/>
            <person name="Worden A.Z."/>
            <person name="Zauner S."/>
            <person name="Barry K."/>
            <person name="Bell C."/>
            <person name="Bharti A.K."/>
            <person name="Crow J.A."/>
            <person name="Grimwood J."/>
            <person name="Kramer R."/>
            <person name="Lindquist E."/>
            <person name="Lucas S."/>
            <person name="Salamov A."/>
            <person name="McFadden G.I."/>
            <person name="Lane C.E."/>
            <person name="Keeling P.J."/>
            <person name="Gray M.W."/>
            <person name="Grigoriev I.V."/>
            <person name="Archibald J.M."/>
        </authorList>
    </citation>
    <scope>NUCLEOTIDE SEQUENCE</scope>
    <source>
        <strain evidence="6">CCMP2712</strain>
    </source>
</reference>
<dbReference type="GeneID" id="17297860"/>
<dbReference type="HOGENOM" id="CLU_330767_0_0_1"/>
<keyword evidence="3" id="KW-1133">Transmembrane helix</keyword>
<evidence type="ECO:0000313" key="5">
    <source>
        <dbReference type="EnsemblProtists" id="EKX41283"/>
    </source>
</evidence>
<dbReference type="InterPro" id="IPR040265">
    <property type="entry name" value="CHUP1/IPGA1-like"/>
</dbReference>
<keyword evidence="6" id="KW-1185">Reference proteome</keyword>
<dbReference type="PaxDb" id="55529-EKX41283"/>
<feature type="compositionally biased region" description="Basic and acidic residues" evidence="2">
    <location>
        <begin position="290"/>
        <end position="302"/>
    </location>
</feature>
<dbReference type="EnsemblProtists" id="EKX41283">
    <property type="protein sequence ID" value="EKX41283"/>
    <property type="gene ID" value="GUITHDRAFT_142188"/>
</dbReference>
<feature type="compositionally biased region" description="Polar residues" evidence="2">
    <location>
        <begin position="258"/>
        <end position="286"/>
    </location>
</feature>
<feature type="region of interest" description="Disordered" evidence="2">
    <location>
        <begin position="577"/>
        <end position="621"/>
    </location>
</feature>
<dbReference type="PANTHER" id="PTHR31342">
    <property type="entry name" value="PROTEIN CHUP1, CHLOROPLASTIC"/>
    <property type="match status" value="1"/>
</dbReference>
<protein>
    <submittedName>
        <fullName evidence="4 5">Uncharacterized protein</fullName>
    </submittedName>
</protein>
<evidence type="ECO:0000256" key="1">
    <source>
        <dbReference type="ARBA" id="ARBA00023054"/>
    </source>
</evidence>
<dbReference type="OrthoDB" id="1922539at2759"/>
<feature type="region of interest" description="Disordered" evidence="2">
    <location>
        <begin position="420"/>
        <end position="549"/>
    </location>
</feature>
<dbReference type="eggNOG" id="ENOG502QPSI">
    <property type="taxonomic scope" value="Eukaryota"/>
</dbReference>
<feature type="compositionally biased region" description="Basic and acidic residues" evidence="2">
    <location>
        <begin position="368"/>
        <end position="394"/>
    </location>
</feature>
<keyword evidence="3" id="KW-0812">Transmembrane</keyword>
<feature type="transmembrane region" description="Helical" evidence="3">
    <location>
        <begin position="189"/>
        <end position="212"/>
    </location>
</feature>
<evidence type="ECO:0000313" key="4">
    <source>
        <dbReference type="EMBL" id="EKX41283.1"/>
    </source>
</evidence>
<dbReference type="RefSeq" id="XP_005828263.1">
    <property type="nucleotide sequence ID" value="XM_005828206.1"/>
</dbReference>
<feature type="compositionally biased region" description="Low complexity" evidence="2">
    <location>
        <begin position="352"/>
        <end position="366"/>
    </location>
</feature>
<feature type="region of interest" description="Disordered" evidence="2">
    <location>
        <begin position="229"/>
        <end position="394"/>
    </location>
</feature>
<sequence length="867" mass="96479">MSMLGIERGLRLKRVRAFELLAGCLEATGNQNAIPNNSRCFWAPTIEESVACWCRSCDFQSAIDICSDASLYQECNACQMGRTHEDWLSSRCQIGVSLTVRKNMLKGRTGVTEERWHADVRERALYQFAIAASQRIDPSEDVSKSFMRDSQIAREDSETLNVESHRANDSLFPFQYFSSSGLQLFPNTVVLYFTIACSVVYIFTLLAMRVYARRVASLKVKKLTKATELSADPKPKEETGQEDEASEEKDQEKEVSDEQSSPRSASSTDQKETTPVSTDSDDTQIVNAEKVIDEAKGDKENNESNGRNRHVSRAEHPRITPNRSDKLLRKSLSPANKPDTVLGADWLISNMNNDRSSSPRSVNSSPIDRQKSPVESELKARKSDDASKEALAKENEKLRLQIEAMTKNEKAKMSLSRTPYHADMNPLHAKAPSHSTYSSSSPTKGSNLFAWTPKKTSKLKVADPIKANGQEVQTPRKARNNQKPKVNGNQSSGRYWSQKCQKLSMHLAVGTPHPASPLPPPPPPPPPQGLSGEASKVSPAGRAATSSSSGIAKSWEVIKKYQDLTRNIERVDKPLQKVVRKKVSSSQSEANTEEGNKENESSSGSADVGNAQKGVKEELEGRSSYMKQVMSDRSIFEPMILDLIPQIQSFAPQDLTQVEIFVAEVDRRLALLSDERMVLKGFAAWPEKKLEVLREVTGRKQELERLVASMDPEDDRWIAKSAIHEELQQAVDKFESVKPTVEWYIRSEEEIMRNYKTHSIPFDFKLVKNVQIATVGLAKYAMQMSLTAFGRQSRAEQMILSTDLVNQGASKQILVALQGDAVQNLLNSALKFSFRVHQFAGGFDAEATGSEISPNSPIHILPPCPPT</sequence>
<feature type="compositionally biased region" description="Low complexity" evidence="2">
    <location>
        <begin position="429"/>
        <end position="446"/>
    </location>
</feature>
<dbReference type="STRING" id="905079.L1IYF5"/>
<feature type="compositionally biased region" description="Pro residues" evidence="2">
    <location>
        <begin position="514"/>
        <end position="528"/>
    </location>
</feature>
<reference evidence="4 6" key="1">
    <citation type="journal article" date="2012" name="Nature">
        <title>Algal genomes reveal evolutionary mosaicism and the fate of nucleomorphs.</title>
        <authorList>
            <consortium name="DOE Joint Genome Institute"/>
            <person name="Curtis B.A."/>
            <person name="Tanifuji G."/>
            <person name="Burki F."/>
            <person name="Gruber A."/>
            <person name="Irimia M."/>
            <person name="Maruyama S."/>
            <person name="Arias M.C."/>
            <person name="Ball S.G."/>
            <person name="Gile G.H."/>
            <person name="Hirakawa Y."/>
            <person name="Hopkins J.F."/>
            <person name="Kuo A."/>
            <person name="Rensing S.A."/>
            <person name="Schmutz J."/>
            <person name="Symeonidi A."/>
            <person name="Elias M."/>
            <person name="Eveleigh R.J."/>
            <person name="Herman E.K."/>
            <person name="Klute M.J."/>
            <person name="Nakayama T."/>
            <person name="Obornik M."/>
            <person name="Reyes-Prieto A."/>
            <person name="Armbrust E.V."/>
            <person name="Aves S.J."/>
            <person name="Beiko R.G."/>
            <person name="Coutinho P."/>
            <person name="Dacks J.B."/>
            <person name="Durnford D.G."/>
            <person name="Fast N.M."/>
            <person name="Green B.R."/>
            <person name="Grisdale C.J."/>
            <person name="Hempel F."/>
            <person name="Henrissat B."/>
            <person name="Hoppner M.P."/>
            <person name="Ishida K."/>
            <person name="Kim E."/>
            <person name="Koreny L."/>
            <person name="Kroth P.G."/>
            <person name="Liu Y."/>
            <person name="Malik S.B."/>
            <person name="Maier U.G."/>
            <person name="McRose D."/>
            <person name="Mock T."/>
            <person name="Neilson J.A."/>
            <person name="Onodera N.T."/>
            <person name="Poole A.M."/>
            <person name="Pritham E.J."/>
            <person name="Richards T.A."/>
            <person name="Rocap G."/>
            <person name="Roy S.W."/>
            <person name="Sarai C."/>
            <person name="Schaack S."/>
            <person name="Shirato S."/>
            <person name="Slamovits C.H."/>
            <person name="Spencer D.F."/>
            <person name="Suzuki S."/>
            <person name="Worden A.Z."/>
            <person name="Zauner S."/>
            <person name="Barry K."/>
            <person name="Bell C."/>
            <person name="Bharti A.K."/>
            <person name="Crow J.A."/>
            <person name="Grimwood J."/>
            <person name="Kramer R."/>
            <person name="Lindquist E."/>
            <person name="Lucas S."/>
            <person name="Salamov A."/>
            <person name="McFadden G.I."/>
            <person name="Lane C.E."/>
            <person name="Keeling P.J."/>
            <person name="Gray M.W."/>
            <person name="Grigoriev I.V."/>
            <person name="Archibald J.M."/>
        </authorList>
    </citation>
    <scope>NUCLEOTIDE SEQUENCE</scope>
    <source>
        <strain evidence="4 6">CCMP2712</strain>
    </source>
</reference>
<feature type="compositionally biased region" description="Polar residues" evidence="2">
    <location>
        <begin position="483"/>
        <end position="501"/>
    </location>
</feature>
<evidence type="ECO:0000256" key="3">
    <source>
        <dbReference type="SAM" id="Phobius"/>
    </source>
</evidence>
<dbReference type="OMA" id="MSVRTCK"/>
<evidence type="ECO:0000313" key="6">
    <source>
        <dbReference type="Proteomes" id="UP000011087"/>
    </source>
</evidence>
<dbReference type="AlphaFoldDB" id="L1IYF5"/>
<keyword evidence="1" id="KW-0175">Coiled coil</keyword>
<dbReference type="KEGG" id="gtt:GUITHDRAFT_142188"/>
<reference evidence="5" key="3">
    <citation type="submission" date="2015-06" db="UniProtKB">
        <authorList>
            <consortium name="EnsemblProtists"/>
        </authorList>
    </citation>
    <scope>IDENTIFICATION</scope>
</reference>
<proteinExistence type="predicted"/>
<dbReference type="EMBL" id="JH993025">
    <property type="protein sequence ID" value="EKX41283.1"/>
    <property type="molecule type" value="Genomic_DNA"/>
</dbReference>
<feature type="compositionally biased region" description="Basic and acidic residues" evidence="2">
    <location>
        <begin position="312"/>
        <end position="328"/>
    </location>
</feature>
<dbReference type="Proteomes" id="UP000011087">
    <property type="component" value="Unassembled WGS sequence"/>
</dbReference>